<sequence length="449" mass="50726">MGHLVSFKPCFLHLLLSLLFLATLPFSLSEIKKIRIVSDSRPLILFEQFGYSRGGHAVVSVHGVSWKPPPHPNAPDVDLSKMGFFLVRAALFDSVANESEHFAGAGHFCLISSRFVTHILKFQDLKANSTLTRADVVVDNPDEYSLLFGSCSAGVEVTMDVRTEMYNMDGGAKDYLPLGRKPLPKFYFTFSVVYAAFLVAWIAICVKQRATVDKIHIMMAALLLFKGLKMVCAAEDLSFVKRTGTPHGWDVAFYVFGFFKGVLLFTVIVLIGTGWSFLKPYLQDREKNVLKIVIPMQVLENIASVVIGETGPSTKDWLKWNQIFLMVDIICCCAVFFPIVWSIRSLREASKSDGKAARNLEKLNLFKQFYLVVVCYLYFTRIVLPSFAKMLDYRYHWCAYAAEEGVSFAFYVIVFHNFRPVEKNPYLFVGEEEEEAAAGVLEMETAFEL</sequence>
<feature type="transmembrane region" description="Helical" evidence="6">
    <location>
        <begin position="320"/>
        <end position="341"/>
    </location>
</feature>
<feature type="transmembrane region" description="Helical" evidence="6">
    <location>
        <begin position="218"/>
        <end position="239"/>
    </location>
</feature>
<feature type="chain" id="PRO_5042940100" description="Protein GPR107" evidence="7">
    <location>
        <begin position="30"/>
        <end position="449"/>
    </location>
</feature>
<evidence type="ECO:0000259" key="9">
    <source>
        <dbReference type="Pfam" id="PF21904"/>
    </source>
</evidence>
<feature type="signal peptide" evidence="7">
    <location>
        <begin position="1"/>
        <end position="29"/>
    </location>
</feature>
<keyword evidence="5 6" id="KW-0472">Membrane</keyword>
<dbReference type="GO" id="GO:0016020">
    <property type="term" value="C:membrane"/>
    <property type="evidence" value="ECO:0007669"/>
    <property type="project" value="UniProtKB-SubCell"/>
</dbReference>
<comment type="subcellular location">
    <subcellularLocation>
        <location evidence="1">Membrane</location>
        <topology evidence="1">Multi-pass membrane protein</topology>
    </subcellularLocation>
</comment>
<feature type="domain" description="GOST seven transmembrane" evidence="8">
    <location>
        <begin position="182"/>
        <end position="425"/>
    </location>
</feature>
<evidence type="ECO:0000256" key="7">
    <source>
        <dbReference type="SAM" id="SignalP"/>
    </source>
</evidence>
<accession>A0AAQ3K711</accession>
<dbReference type="InterPro" id="IPR054103">
    <property type="entry name" value="CAND6-7_N"/>
</dbReference>
<dbReference type="PANTHER" id="PTHR21229">
    <property type="entry name" value="LUNG SEVEN TRANSMEMBRANE RECEPTOR"/>
    <property type="match status" value="1"/>
</dbReference>
<gene>
    <name evidence="10" type="ORF">Cni_G08889</name>
</gene>
<dbReference type="EMBL" id="CP136892">
    <property type="protein sequence ID" value="WOL00176.1"/>
    <property type="molecule type" value="Genomic_DNA"/>
</dbReference>
<evidence type="ECO:0000256" key="5">
    <source>
        <dbReference type="ARBA" id="ARBA00023136"/>
    </source>
</evidence>
<feature type="domain" description="CAND6/7 N-terminal" evidence="9">
    <location>
        <begin position="32"/>
        <end position="167"/>
    </location>
</feature>
<evidence type="ECO:0000259" key="8">
    <source>
        <dbReference type="Pfam" id="PF06814"/>
    </source>
</evidence>
<organism evidence="10 11">
    <name type="scientific">Canna indica</name>
    <name type="common">Indian-shot</name>
    <dbReference type="NCBI Taxonomy" id="4628"/>
    <lineage>
        <taxon>Eukaryota</taxon>
        <taxon>Viridiplantae</taxon>
        <taxon>Streptophyta</taxon>
        <taxon>Embryophyta</taxon>
        <taxon>Tracheophyta</taxon>
        <taxon>Spermatophyta</taxon>
        <taxon>Magnoliopsida</taxon>
        <taxon>Liliopsida</taxon>
        <taxon>Zingiberales</taxon>
        <taxon>Cannaceae</taxon>
        <taxon>Canna</taxon>
    </lineage>
</organism>
<keyword evidence="11" id="KW-1185">Reference proteome</keyword>
<evidence type="ECO:0000256" key="4">
    <source>
        <dbReference type="ARBA" id="ARBA00022989"/>
    </source>
</evidence>
<evidence type="ECO:0008006" key="12">
    <source>
        <dbReference type="Google" id="ProtNLM"/>
    </source>
</evidence>
<dbReference type="InterPro" id="IPR009637">
    <property type="entry name" value="GPR107/GPR108-like"/>
</dbReference>
<feature type="transmembrane region" description="Helical" evidence="6">
    <location>
        <begin position="251"/>
        <end position="277"/>
    </location>
</feature>
<evidence type="ECO:0000313" key="11">
    <source>
        <dbReference type="Proteomes" id="UP001327560"/>
    </source>
</evidence>
<evidence type="ECO:0000256" key="3">
    <source>
        <dbReference type="ARBA" id="ARBA00022729"/>
    </source>
</evidence>
<evidence type="ECO:0000256" key="6">
    <source>
        <dbReference type="SAM" id="Phobius"/>
    </source>
</evidence>
<dbReference type="Proteomes" id="UP001327560">
    <property type="component" value="Chromosome 3"/>
</dbReference>
<protein>
    <recommendedName>
        <fullName evidence="12">Protein GPR107</fullName>
    </recommendedName>
</protein>
<name>A0AAQ3K711_9LILI</name>
<dbReference type="GO" id="GO:0005794">
    <property type="term" value="C:Golgi apparatus"/>
    <property type="evidence" value="ECO:0007669"/>
    <property type="project" value="TreeGrafter"/>
</dbReference>
<dbReference type="Pfam" id="PF21904">
    <property type="entry name" value="CAND6-7_N"/>
    <property type="match status" value="1"/>
</dbReference>
<dbReference type="InterPro" id="IPR053937">
    <property type="entry name" value="GOST_TM"/>
</dbReference>
<keyword evidence="2 6" id="KW-0812">Transmembrane</keyword>
<reference evidence="10 11" key="1">
    <citation type="submission" date="2023-10" db="EMBL/GenBank/DDBJ databases">
        <title>Chromosome-scale genome assembly provides insights into flower coloration mechanisms of Canna indica.</title>
        <authorList>
            <person name="Li C."/>
        </authorList>
    </citation>
    <scope>NUCLEOTIDE SEQUENCE [LARGE SCALE GENOMIC DNA]</scope>
    <source>
        <tissue evidence="10">Flower</tissue>
    </source>
</reference>
<dbReference type="PANTHER" id="PTHR21229:SF21">
    <property type="entry name" value="OS04G0508600 PROTEIN"/>
    <property type="match status" value="1"/>
</dbReference>
<dbReference type="Pfam" id="PF06814">
    <property type="entry name" value="GOST_TM"/>
    <property type="match status" value="1"/>
</dbReference>
<feature type="transmembrane region" description="Helical" evidence="6">
    <location>
        <begin position="369"/>
        <end position="388"/>
    </location>
</feature>
<dbReference type="AlphaFoldDB" id="A0AAQ3K711"/>
<evidence type="ECO:0000256" key="1">
    <source>
        <dbReference type="ARBA" id="ARBA00004141"/>
    </source>
</evidence>
<evidence type="ECO:0000313" key="10">
    <source>
        <dbReference type="EMBL" id="WOL00176.1"/>
    </source>
</evidence>
<proteinExistence type="predicted"/>
<evidence type="ECO:0000256" key="2">
    <source>
        <dbReference type="ARBA" id="ARBA00022692"/>
    </source>
</evidence>
<feature type="transmembrane region" description="Helical" evidence="6">
    <location>
        <begin position="186"/>
        <end position="206"/>
    </location>
</feature>
<keyword evidence="3 7" id="KW-0732">Signal</keyword>
<keyword evidence="4 6" id="KW-1133">Transmembrane helix</keyword>